<keyword evidence="2" id="KW-1185">Reference proteome</keyword>
<sequence>MSLKEKCLECKELRAKVEEMRAPIKNSSVPVASELHSDLLSILSGQSLDSFPMIKIFWQQHQKPMACCNARQMSAYDAFQNVLSLPSRRRLRYYKNVIRPQAGFSPQVITELKSQTKAFSGIQRYIVLLFDEMKIQSNLQHSGLMSLKSNEGMRPSLKPLTGVFSTSYARYILQAYSNSISSSVLFLPDTIVHITPTSHVPDHCSTLALSTPKEDSFRVTCDHSHDNCCPSCDQLKSIIMDIESSLQFSEMTDEDHDDLMYTFQQACQAIESWKAHQVRSIQQDKARTSLLENLETSSVLITQDWAMKFNIQHK</sequence>
<gene>
    <name evidence="1" type="ORF">P5673_030190</name>
</gene>
<name>A0AAD9UTT0_ACRCE</name>
<evidence type="ECO:0000313" key="1">
    <source>
        <dbReference type="EMBL" id="KAK2549365.1"/>
    </source>
</evidence>
<comment type="caution">
    <text evidence="1">The sequence shown here is derived from an EMBL/GenBank/DDBJ whole genome shotgun (WGS) entry which is preliminary data.</text>
</comment>
<proteinExistence type="predicted"/>
<organism evidence="1 2">
    <name type="scientific">Acropora cervicornis</name>
    <name type="common">Staghorn coral</name>
    <dbReference type="NCBI Taxonomy" id="6130"/>
    <lineage>
        <taxon>Eukaryota</taxon>
        <taxon>Metazoa</taxon>
        <taxon>Cnidaria</taxon>
        <taxon>Anthozoa</taxon>
        <taxon>Hexacorallia</taxon>
        <taxon>Scleractinia</taxon>
        <taxon>Astrocoeniina</taxon>
        <taxon>Acroporidae</taxon>
        <taxon>Acropora</taxon>
    </lineage>
</organism>
<evidence type="ECO:0000313" key="2">
    <source>
        <dbReference type="Proteomes" id="UP001249851"/>
    </source>
</evidence>
<protein>
    <submittedName>
        <fullName evidence="1">Uncharacterized protein</fullName>
    </submittedName>
</protein>
<dbReference type="Proteomes" id="UP001249851">
    <property type="component" value="Unassembled WGS sequence"/>
</dbReference>
<dbReference type="AlphaFoldDB" id="A0AAD9UTT0"/>
<reference evidence="1" key="1">
    <citation type="journal article" date="2023" name="G3 (Bethesda)">
        <title>Whole genome assembly and annotation of the endangered Caribbean coral Acropora cervicornis.</title>
        <authorList>
            <person name="Selwyn J.D."/>
            <person name="Vollmer S.V."/>
        </authorList>
    </citation>
    <scope>NUCLEOTIDE SEQUENCE</scope>
    <source>
        <strain evidence="1">K2</strain>
    </source>
</reference>
<reference evidence="1" key="2">
    <citation type="journal article" date="2023" name="Science">
        <title>Genomic signatures of disease resistance in endangered staghorn corals.</title>
        <authorList>
            <person name="Vollmer S.V."/>
            <person name="Selwyn J.D."/>
            <person name="Despard B.A."/>
            <person name="Roesel C.L."/>
        </authorList>
    </citation>
    <scope>NUCLEOTIDE SEQUENCE</scope>
    <source>
        <strain evidence="1">K2</strain>
    </source>
</reference>
<accession>A0AAD9UTT0</accession>
<dbReference type="EMBL" id="JARQWQ010000127">
    <property type="protein sequence ID" value="KAK2549365.1"/>
    <property type="molecule type" value="Genomic_DNA"/>
</dbReference>